<reference evidence="1" key="1">
    <citation type="submission" date="2021-03" db="EMBL/GenBank/DDBJ databases">
        <title>The complete genome sequence of Acetobacter sp. TBRC 12339.</title>
        <authorList>
            <person name="Charoenyingcharoen P."/>
            <person name="Yukphan P."/>
        </authorList>
    </citation>
    <scope>NUCLEOTIDE SEQUENCE</scope>
    <source>
        <strain evidence="1">TBRC 12339</strain>
    </source>
</reference>
<dbReference type="EMBL" id="JAFVMH010000003">
    <property type="protein sequence ID" value="MBO1325322.1"/>
    <property type="molecule type" value="Genomic_DNA"/>
</dbReference>
<comment type="caution">
    <text evidence="1">The sequence shown here is derived from an EMBL/GenBank/DDBJ whole genome shotgun (WGS) entry which is preliminary data.</text>
</comment>
<dbReference type="AlphaFoldDB" id="A0A939HKT3"/>
<protein>
    <submittedName>
        <fullName evidence="1">DUF2313 domain-containing protein</fullName>
    </submittedName>
</protein>
<proteinExistence type="predicted"/>
<name>A0A939HKT3_9PROT</name>
<dbReference type="RefSeq" id="WP_207845957.1">
    <property type="nucleotide sequence ID" value="NZ_JAFVMH010000003.1"/>
</dbReference>
<dbReference type="InterPro" id="IPR018755">
    <property type="entry name" value="Phage_Mu_Gp48"/>
</dbReference>
<gene>
    <name evidence="1" type="ORF">J2D77_09200</name>
</gene>
<sequence>MPPPIFSQDMFRAALLRLLPSGPVWPKAAGSGPYRLADIWSNTFARSSARAANLLVDAFPSSATELLPEWEATLGLPDPCAGTNPSITQRRAQVVARITDTGGCSVAYFIAFAKALGYDITITQFAPGRFGRRFGTPFGGEAWAYAWQVNAPQFTISRRKFGDSFGQAWATWGNTVLQCEIKARAPAHTIVLFSYGT</sequence>
<dbReference type="Pfam" id="PF10076">
    <property type="entry name" value="Phage_Mu_Gp48"/>
    <property type="match status" value="1"/>
</dbReference>
<accession>A0A939HKT3</accession>
<dbReference type="Proteomes" id="UP000664073">
    <property type="component" value="Unassembled WGS sequence"/>
</dbReference>
<evidence type="ECO:0000313" key="1">
    <source>
        <dbReference type="EMBL" id="MBO1325322.1"/>
    </source>
</evidence>
<keyword evidence="2" id="KW-1185">Reference proteome</keyword>
<evidence type="ECO:0000313" key="2">
    <source>
        <dbReference type="Proteomes" id="UP000664073"/>
    </source>
</evidence>
<organism evidence="1 2">
    <name type="scientific">Acetobacter garciniae</name>
    <dbReference type="NCBI Taxonomy" id="2817435"/>
    <lineage>
        <taxon>Bacteria</taxon>
        <taxon>Pseudomonadati</taxon>
        <taxon>Pseudomonadota</taxon>
        <taxon>Alphaproteobacteria</taxon>
        <taxon>Acetobacterales</taxon>
        <taxon>Acetobacteraceae</taxon>
        <taxon>Acetobacter</taxon>
    </lineage>
</organism>